<dbReference type="SUPFAM" id="SSF103473">
    <property type="entry name" value="MFS general substrate transporter"/>
    <property type="match status" value="1"/>
</dbReference>
<comment type="caution">
    <text evidence="3">The sequence shown here is derived from an EMBL/GenBank/DDBJ whole genome shotgun (WGS) entry which is preliminary data.</text>
</comment>
<name>A0A365MKC5_GIBIN</name>
<feature type="region of interest" description="Disordered" evidence="1">
    <location>
        <begin position="1"/>
        <end position="29"/>
    </location>
</feature>
<gene>
    <name evidence="3" type="ORF">FPRO05_07293</name>
</gene>
<proteinExistence type="predicted"/>
<dbReference type="InterPro" id="IPR036259">
    <property type="entry name" value="MFS_trans_sf"/>
</dbReference>
<accession>A0A365MKC5</accession>
<feature type="transmembrane region" description="Helical" evidence="2">
    <location>
        <begin position="36"/>
        <end position="59"/>
    </location>
</feature>
<evidence type="ECO:0008006" key="5">
    <source>
        <dbReference type="Google" id="ProtNLM"/>
    </source>
</evidence>
<keyword evidence="2" id="KW-1133">Transmembrane helix</keyword>
<keyword evidence="2" id="KW-0472">Membrane</keyword>
<reference evidence="3 4" key="1">
    <citation type="submission" date="2017-12" db="EMBL/GenBank/DDBJ databases">
        <title>Genome sequence of the mycotoxigenic crop pathogen Fusarium proliferatum, strain ITEM 2341 from Date Palm.</title>
        <authorList>
            <person name="Almiman B.F."/>
            <person name="Shittu T.A."/>
            <person name="Muthumeenakshi S."/>
            <person name="Baroncelli R."/>
            <person name="Sreenivasaprasada S."/>
        </authorList>
    </citation>
    <scope>NUCLEOTIDE SEQUENCE [LARGE SCALE GENOMIC DNA]</scope>
    <source>
        <strain evidence="3 4">ITEM 2341</strain>
    </source>
</reference>
<dbReference type="Proteomes" id="UP000251714">
    <property type="component" value="Unassembled WGS sequence"/>
</dbReference>
<evidence type="ECO:0000313" key="4">
    <source>
        <dbReference type="Proteomes" id="UP000251714"/>
    </source>
</evidence>
<sequence>MEAKELKTETITPVSDQSDSGSDDHGKKPVPLSMKILSVVIVSMIGFGGHWSSGVTGALKSTLKKELHITNTQYAVLDTSENFIKTALILVSGILTDRYGGASM</sequence>
<organism evidence="3 4">
    <name type="scientific">Gibberella intermedia</name>
    <name type="common">Bulb rot disease fungus</name>
    <name type="synonym">Fusarium proliferatum</name>
    <dbReference type="NCBI Taxonomy" id="948311"/>
    <lineage>
        <taxon>Eukaryota</taxon>
        <taxon>Fungi</taxon>
        <taxon>Dikarya</taxon>
        <taxon>Ascomycota</taxon>
        <taxon>Pezizomycotina</taxon>
        <taxon>Sordariomycetes</taxon>
        <taxon>Hypocreomycetidae</taxon>
        <taxon>Hypocreales</taxon>
        <taxon>Nectriaceae</taxon>
        <taxon>Fusarium</taxon>
        <taxon>Fusarium fujikuroi species complex</taxon>
    </lineage>
</organism>
<protein>
    <recommendedName>
        <fullName evidence="5">Major facilitator superfamily (MFS) profile domain-containing protein</fullName>
    </recommendedName>
</protein>
<evidence type="ECO:0000256" key="2">
    <source>
        <dbReference type="SAM" id="Phobius"/>
    </source>
</evidence>
<dbReference type="AlphaFoldDB" id="A0A365MKC5"/>
<dbReference type="EMBL" id="PKMI01000094">
    <property type="protein sequence ID" value="RBA09013.1"/>
    <property type="molecule type" value="Genomic_DNA"/>
</dbReference>
<evidence type="ECO:0000313" key="3">
    <source>
        <dbReference type="EMBL" id="RBA09013.1"/>
    </source>
</evidence>
<evidence type="ECO:0000256" key="1">
    <source>
        <dbReference type="SAM" id="MobiDB-lite"/>
    </source>
</evidence>
<keyword evidence="2" id="KW-0812">Transmembrane</keyword>